<evidence type="ECO:0000259" key="1">
    <source>
        <dbReference type="PROSITE" id="PS51384"/>
    </source>
</evidence>
<keyword evidence="3" id="KW-1185">Reference proteome</keyword>
<dbReference type="RefSeq" id="WP_076629309.1">
    <property type="nucleotide sequence ID" value="NZ_CP019312.1"/>
</dbReference>
<dbReference type="Gene3D" id="2.40.30.10">
    <property type="entry name" value="Translation factors"/>
    <property type="match status" value="1"/>
</dbReference>
<dbReference type="PANTHER" id="PTHR47354">
    <property type="entry name" value="NADH OXIDOREDUCTASE HCR"/>
    <property type="match status" value="1"/>
</dbReference>
<dbReference type="OrthoDB" id="9792185at2"/>
<dbReference type="GO" id="GO:0016491">
    <property type="term" value="F:oxidoreductase activity"/>
    <property type="evidence" value="ECO:0007669"/>
    <property type="project" value="InterPro"/>
</dbReference>
<dbReference type="Proteomes" id="UP000186336">
    <property type="component" value="Chromosome"/>
</dbReference>
<dbReference type="PANTHER" id="PTHR47354:SF5">
    <property type="entry name" value="PROTEIN RFBI"/>
    <property type="match status" value="1"/>
</dbReference>
<dbReference type="InterPro" id="IPR039261">
    <property type="entry name" value="FNR_nucleotide-bd"/>
</dbReference>
<gene>
    <name evidence="2" type="ORF">BWR18_15225</name>
</gene>
<dbReference type="AlphaFoldDB" id="A0A1P8MXS4"/>
<dbReference type="InterPro" id="IPR001433">
    <property type="entry name" value="OxRdtase_FAD/NAD-bd"/>
</dbReference>
<dbReference type="Pfam" id="PF00175">
    <property type="entry name" value="NAD_binding_1"/>
    <property type="match status" value="1"/>
</dbReference>
<evidence type="ECO:0000313" key="2">
    <source>
        <dbReference type="EMBL" id="APX12886.1"/>
    </source>
</evidence>
<dbReference type="PRINTS" id="PR00410">
    <property type="entry name" value="PHEHYDRXLASE"/>
</dbReference>
<dbReference type="STRING" id="299262.BWR18_15225"/>
<evidence type="ECO:0000313" key="3">
    <source>
        <dbReference type="Proteomes" id="UP000186336"/>
    </source>
</evidence>
<dbReference type="Pfam" id="PF00970">
    <property type="entry name" value="FAD_binding_6"/>
    <property type="match status" value="1"/>
</dbReference>
<dbReference type="KEGG" id="tom:BWR18_15225"/>
<dbReference type="InterPro" id="IPR017938">
    <property type="entry name" value="Riboflavin_synthase-like_b-brl"/>
</dbReference>
<dbReference type="SUPFAM" id="SSF63380">
    <property type="entry name" value="Riboflavin synthase domain-like"/>
    <property type="match status" value="1"/>
</dbReference>
<dbReference type="InterPro" id="IPR008333">
    <property type="entry name" value="Cbr1-like_FAD-bd_dom"/>
</dbReference>
<protein>
    <submittedName>
        <fullName evidence="2">Flavodoxin reductase</fullName>
    </submittedName>
</protein>
<dbReference type="InterPro" id="IPR017927">
    <property type="entry name" value="FAD-bd_FR_type"/>
</dbReference>
<name>A0A1P8MXS4_9RHOB</name>
<proteinExistence type="predicted"/>
<reference evidence="2 3" key="1">
    <citation type="submission" date="2017-01" db="EMBL/GenBank/DDBJ databases">
        <title>Complete genome of Tateyamaria omphalii DOK1-4 isolated from seawater in Dokdo.</title>
        <authorList>
            <person name="Kim J.H."/>
            <person name="Chi W.-J."/>
        </authorList>
    </citation>
    <scope>NUCLEOTIDE SEQUENCE [LARGE SCALE GENOMIC DNA]</scope>
    <source>
        <strain evidence="2 3">DOK1-4</strain>
    </source>
</reference>
<accession>A0A1P8MXS4</accession>
<feature type="domain" description="FAD-binding FR-type" evidence="1">
    <location>
        <begin position="1"/>
        <end position="101"/>
    </location>
</feature>
<dbReference type="Gene3D" id="3.40.50.80">
    <property type="entry name" value="Nucleotide-binding domain of ferredoxin-NADP reductase (FNR) module"/>
    <property type="match status" value="1"/>
</dbReference>
<organism evidence="2 3">
    <name type="scientific">Tateyamaria omphalii</name>
    <dbReference type="NCBI Taxonomy" id="299262"/>
    <lineage>
        <taxon>Bacteria</taxon>
        <taxon>Pseudomonadati</taxon>
        <taxon>Pseudomonadota</taxon>
        <taxon>Alphaproteobacteria</taxon>
        <taxon>Rhodobacterales</taxon>
        <taxon>Roseobacteraceae</taxon>
        <taxon>Tateyamaria</taxon>
    </lineage>
</organism>
<dbReference type="PROSITE" id="PS51384">
    <property type="entry name" value="FAD_FR"/>
    <property type="match status" value="1"/>
</dbReference>
<dbReference type="InterPro" id="IPR050415">
    <property type="entry name" value="MRET"/>
</dbReference>
<sequence length="223" mass="24647">MPHTLTLREVAPLTHDTNRYVFGRPANFDFEPGQAAELTICRDGWKDAPRPFTFTSLPDDDQLEFVIKVYPEKKGVTDELADIKPGTVFELDGPFGAIEDNGPGVFLAAGAGVTPFIAILRNRARQGALEGCHLIYSNTHAKDIILRDEWDGMKDLTVDHVLAEEKVDGLHHGHVDAAFLRQHVKDTGQMFYICGPQGYVDAMRDALGEIGVNSDNIVTEDGW</sequence>
<dbReference type="EMBL" id="CP019312">
    <property type="protein sequence ID" value="APX12886.1"/>
    <property type="molecule type" value="Genomic_DNA"/>
</dbReference>
<dbReference type="SUPFAM" id="SSF52343">
    <property type="entry name" value="Ferredoxin reductase-like, C-terminal NADP-linked domain"/>
    <property type="match status" value="1"/>
</dbReference>